<feature type="region of interest" description="Disordered" evidence="3">
    <location>
        <begin position="167"/>
        <end position="187"/>
    </location>
</feature>
<comment type="similarity">
    <text evidence="1">Belongs to the pym family.</text>
</comment>
<protein>
    <submittedName>
        <fullName evidence="5">Partner of Y14 and mago</fullName>
    </submittedName>
</protein>
<evidence type="ECO:0000256" key="3">
    <source>
        <dbReference type="SAM" id="MobiDB-lite"/>
    </source>
</evidence>
<evidence type="ECO:0000256" key="1">
    <source>
        <dbReference type="ARBA" id="ARBA00009394"/>
    </source>
</evidence>
<dbReference type="PANTHER" id="PTHR22959">
    <property type="entry name" value="PYM PROTEIN"/>
    <property type="match status" value="1"/>
</dbReference>
<dbReference type="Pfam" id="PF09282">
    <property type="entry name" value="Mago-bind"/>
    <property type="match status" value="1"/>
</dbReference>
<dbReference type="Proteomes" id="UP000830375">
    <property type="component" value="Unassembled WGS sequence"/>
</dbReference>
<accession>A0ABQ8MGQ9</accession>
<dbReference type="SMART" id="SM01273">
    <property type="entry name" value="Mago-bind"/>
    <property type="match status" value="1"/>
</dbReference>
<comment type="subunit">
    <text evidence="2">Interacts (via N-terminus) with magoh and rbm8a; the interaction is direct. Associates (eIF2A-like region) with the 40S ribosomal subunit and the 48S preinitiation complex.</text>
</comment>
<feature type="compositionally biased region" description="Polar residues" evidence="3">
    <location>
        <begin position="75"/>
        <end position="86"/>
    </location>
</feature>
<sequence length="202" mass="22916">MATPYVTDESGKYIAATQRPDGTWRKPRRVKDGYVPQEEVPVYENKYVKFFKSKPDLPPGMNPEDAAQARQQQQSGAEKQSDTAGLSKTAKRNMKRKEKRKQQSQQQQETAEDAKALSKELDGMKVTAEEEKRVSAEPEAADPMAAEKAKKMKNLRKKLRQVEELQQKVDSGELKNPSKEQLDKLGRAQALREELELLEGDL</sequence>
<comment type="caution">
    <text evidence="5">The sequence shown here is derived from an EMBL/GenBank/DDBJ whole genome shotgun (WGS) entry which is preliminary data.</text>
</comment>
<evidence type="ECO:0000259" key="4">
    <source>
        <dbReference type="SMART" id="SM01273"/>
    </source>
</evidence>
<proteinExistence type="inferred from homology"/>
<evidence type="ECO:0000313" key="6">
    <source>
        <dbReference type="Proteomes" id="UP000830375"/>
    </source>
</evidence>
<feature type="compositionally biased region" description="Basic residues" evidence="3">
    <location>
        <begin position="89"/>
        <end position="102"/>
    </location>
</feature>
<feature type="domain" description="WIBG Mago-binding" evidence="4">
    <location>
        <begin position="10"/>
        <end position="36"/>
    </location>
</feature>
<dbReference type="InterPro" id="IPR039333">
    <property type="entry name" value="PYM1"/>
</dbReference>
<organism evidence="5 6">
    <name type="scientific">Labeo rohita</name>
    <name type="common">Indian major carp</name>
    <name type="synonym">Cyprinus rohita</name>
    <dbReference type="NCBI Taxonomy" id="84645"/>
    <lineage>
        <taxon>Eukaryota</taxon>
        <taxon>Metazoa</taxon>
        <taxon>Chordata</taxon>
        <taxon>Craniata</taxon>
        <taxon>Vertebrata</taxon>
        <taxon>Euteleostomi</taxon>
        <taxon>Actinopterygii</taxon>
        <taxon>Neopterygii</taxon>
        <taxon>Teleostei</taxon>
        <taxon>Ostariophysi</taxon>
        <taxon>Cypriniformes</taxon>
        <taxon>Cyprinidae</taxon>
        <taxon>Labeoninae</taxon>
        <taxon>Labeonini</taxon>
        <taxon>Labeo</taxon>
    </lineage>
</organism>
<reference evidence="5 6" key="1">
    <citation type="submission" date="2022-01" db="EMBL/GenBank/DDBJ databases">
        <title>A high-quality chromosome-level genome assembly of rohu carp, Labeo rohita.</title>
        <authorList>
            <person name="Arick M.A. II"/>
            <person name="Hsu C.-Y."/>
            <person name="Magbanua Z."/>
            <person name="Pechanova O."/>
            <person name="Grover C."/>
            <person name="Miller E."/>
            <person name="Thrash A."/>
            <person name="Ezzel L."/>
            <person name="Alam S."/>
            <person name="Benzie J."/>
            <person name="Hamilton M."/>
            <person name="Karsi A."/>
            <person name="Lawrence M.L."/>
            <person name="Peterson D.G."/>
        </authorList>
    </citation>
    <scope>NUCLEOTIDE SEQUENCE [LARGE SCALE GENOMIC DNA]</scope>
    <source>
        <strain evidence="6">BAU-BD-2019</strain>
        <tissue evidence="5">Blood</tissue>
    </source>
</reference>
<feature type="region of interest" description="Disordered" evidence="3">
    <location>
        <begin position="51"/>
        <end position="155"/>
    </location>
</feature>
<keyword evidence="6" id="KW-1185">Reference proteome</keyword>
<feature type="compositionally biased region" description="Low complexity" evidence="3">
    <location>
        <begin position="137"/>
        <end position="146"/>
    </location>
</feature>
<dbReference type="PANTHER" id="PTHR22959:SF0">
    <property type="entry name" value="PARTNER OF Y14 AND MAGO"/>
    <property type="match status" value="1"/>
</dbReference>
<dbReference type="SUPFAM" id="SSF101931">
    <property type="entry name" value="Pym (Within the bgcn gene intron protein, WIBG), N-terminal domain"/>
    <property type="match status" value="1"/>
</dbReference>
<feature type="compositionally biased region" description="Basic and acidic residues" evidence="3">
    <location>
        <begin position="112"/>
        <end position="136"/>
    </location>
</feature>
<dbReference type="EMBL" id="JACTAM010000008">
    <property type="protein sequence ID" value="KAI2661919.1"/>
    <property type="molecule type" value="Genomic_DNA"/>
</dbReference>
<evidence type="ECO:0000313" key="5">
    <source>
        <dbReference type="EMBL" id="KAI2661919.1"/>
    </source>
</evidence>
<dbReference type="InterPro" id="IPR015362">
    <property type="entry name" value="WIBG_mago-bd"/>
</dbReference>
<gene>
    <name evidence="5" type="ORF">H4Q32_007624</name>
</gene>
<name>A0ABQ8MGQ9_LABRO</name>
<evidence type="ECO:0000256" key="2">
    <source>
        <dbReference type="ARBA" id="ARBA00025900"/>
    </source>
</evidence>
<feature type="region of interest" description="Disordered" evidence="3">
    <location>
        <begin position="1"/>
        <end position="30"/>
    </location>
</feature>
<dbReference type="InterPro" id="IPR036348">
    <property type="entry name" value="WIBG_N_sf"/>
</dbReference>